<evidence type="ECO:0000313" key="9">
    <source>
        <dbReference type="Proteomes" id="UP000004947"/>
    </source>
</evidence>
<proteinExistence type="inferred from homology"/>
<dbReference type="PANTHER" id="PTHR33452">
    <property type="entry name" value="OXIDOREDUCTASE CATD-RELATED"/>
    <property type="match status" value="1"/>
</dbReference>
<feature type="transmembrane region" description="Helical" evidence="7">
    <location>
        <begin position="18"/>
        <end position="37"/>
    </location>
</feature>
<dbReference type="RefSeq" id="WP_007280124.1">
    <property type="nucleotide sequence ID" value="NZ_ABCK01000020.1"/>
</dbReference>
<evidence type="ECO:0000256" key="1">
    <source>
        <dbReference type="ARBA" id="ARBA00004651"/>
    </source>
</evidence>
<evidence type="ECO:0000256" key="6">
    <source>
        <dbReference type="ARBA" id="ARBA00023136"/>
    </source>
</evidence>
<accession>A6DQJ7</accession>
<keyword evidence="5 7" id="KW-1133">Transmembrane helix</keyword>
<dbReference type="EMBL" id="ABCK01000020">
    <property type="protein sequence ID" value="EDM26078.1"/>
    <property type="molecule type" value="Genomic_DNA"/>
</dbReference>
<dbReference type="Proteomes" id="UP000004947">
    <property type="component" value="Unassembled WGS sequence"/>
</dbReference>
<dbReference type="PANTHER" id="PTHR33452:SF1">
    <property type="entry name" value="INNER MEMBRANE PROTEIN YPHA-RELATED"/>
    <property type="match status" value="1"/>
</dbReference>
<evidence type="ECO:0000313" key="8">
    <source>
        <dbReference type="EMBL" id="EDM26078.1"/>
    </source>
</evidence>
<sequence length="154" mass="17169">MKHLVEKFFYTEDKFGPLLIRLMAAIVIFPHGAQKLLGWFGGHGFEGTMNYMTSVAGLPWLVAFLVIIGESIGALMLLSGVGTRFVAASHTIIMLGALKMHWANGFFMNWFGQQEGEGFEFHLLYIGMMLSLFVSGAGKWSIDYLISQKNKVNN</sequence>
<evidence type="ECO:0000256" key="7">
    <source>
        <dbReference type="SAM" id="Phobius"/>
    </source>
</evidence>
<feature type="transmembrane region" description="Helical" evidence="7">
    <location>
        <begin position="123"/>
        <end position="142"/>
    </location>
</feature>
<dbReference type="OrthoDB" id="346004at2"/>
<feature type="transmembrane region" description="Helical" evidence="7">
    <location>
        <begin position="85"/>
        <end position="103"/>
    </location>
</feature>
<gene>
    <name evidence="8" type="ORF">LNTAR_04491</name>
</gene>
<comment type="subcellular location">
    <subcellularLocation>
        <location evidence="1">Cell membrane</location>
        <topology evidence="1">Multi-pass membrane protein</topology>
    </subcellularLocation>
</comment>
<evidence type="ECO:0000256" key="4">
    <source>
        <dbReference type="ARBA" id="ARBA00022692"/>
    </source>
</evidence>
<evidence type="ECO:0000256" key="5">
    <source>
        <dbReference type="ARBA" id="ARBA00022989"/>
    </source>
</evidence>
<dbReference type="InterPro" id="IPR051907">
    <property type="entry name" value="DoxX-like_oxidoreductase"/>
</dbReference>
<keyword evidence="6 7" id="KW-0472">Membrane</keyword>
<organism evidence="8 9">
    <name type="scientific">Lentisphaera araneosa HTCC2155</name>
    <dbReference type="NCBI Taxonomy" id="313628"/>
    <lineage>
        <taxon>Bacteria</taxon>
        <taxon>Pseudomonadati</taxon>
        <taxon>Lentisphaerota</taxon>
        <taxon>Lentisphaeria</taxon>
        <taxon>Lentisphaerales</taxon>
        <taxon>Lentisphaeraceae</taxon>
        <taxon>Lentisphaera</taxon>
    </lineage>
</organism>
<reference evidence="8 9" key="1">
    <citation type="journal article" date="2010" name="J. Bacteriol.">
        <title>Genome sequence of Lentisphaera araneosa HTCC2155T, the type species of the order Lentisphaerales in the phylum Lentisphaerae.</title>
        <authorList>
            <person name="Thrash J.C."/>
            <person name="Cho J.C."/>
            <person name="Vergin K.L."/>
            <person name="Morris R.M."/>
            <person name="Giovannoni S.J."/>
        </authorList>
    </citation>
    <scope>NUCLEOTIDE SEQUENCE [LARGE SCALE GENOMIC DNA]</scope>
    <source>
        <strain evidence="8 9">HTCC2155</strain>
    </source>
</reference>
<comment type="similarity">
    <text evidence="2">Belongs to the DoxX family.</text>
</comment>
<dbReference type="eggNOG" id="COG2259">
    <property type="taxonomic scope" value="Bacteria"/>
</dbReference>
<feature type="transmembrane region" description="Helical" evidence="7">
    <location>
        <begin position="57"/>
        <end position="78"/>
    </location>
</feature>
<evidence type="ECO:0000256" key="2">
    <source>
        <dbReference type="ARBA" id="ARBA00006679"/>
    </source>
</evidence>
<dbReference type="GO" id="GO:0005886">
    <property type="term" value="C:plasma membrane"/>
    <property type="evidence" value="ECO:0007669"/>
    <property type="project" value="UniProtKB-SubCell"/>
</dbReference>
<comment type="caution">
    <text evidence="8">The sequence shown here is derived from an EMBL/GenBank/DDBJ whole genome shotgun (WGS) entry which is preliminary data.</text>
</comment>
<protein>
    <recommendedName>
        <fullName evidence="10">DoxX family protein</fullName>
    </recommendedName>
</protein>
<keyword evidence="4 7" id="KW-0812">Transmembrane</keyword>
<dbReference type="AlphaFoldDB" id="A6DQJ7"/>
<keyword evidence="9" id="KW-1185">Reference proteome</keyword>
<dbReference type="Pfam" id="PF07681">
    <property type="entry name" value="DoxX"/>
    <property type="match status" value="1"/>
</dbReference>
<evidence type="ECO:0008006" key="10">
    <source>
        <dbReference type="Google" id="ProtNLM"/>
    </source>
</evidence>
<keyword evidence="3" id="KW-1003">Cell membrane</keyword>
<dbReference type="STRING" id="313628.LNTAR_04491"/>
<dbReference type="InterPro" id="IPR032808">
    <property type="entry name" value="DoxX"/>
</dbReference>
<name>A6DQJ7_9BACT</name>
<evidence type="ECO:0000256" key="3">
    <source>
        <dbReference type="ARBA" id="ARBA00022475"/>
    </source>
</evidence>